<dbReference type="PROSITE" id="PS50879">
    <property type="entry name" value="RNASE_H_1"/>
    <property type="match status" value="1"/>
</dbReference>
<dbReference type="PANTHER" id="PTHR47723:SF19">
    <property type="entry name" value="POLYNUCLEOTIDYL TRANSFERASE, RIBONUCLEASE H-LIKE SUPERFAMILY PROTEIN"/>
    <property type="match status" value="1"/>
</dbReference>
<protein>
    <recommendedName>
        <fullName evidence="1">RNase H type-1 domain-containing protein</fullName>
    </recommendedName>
</protein>
<gene>
    <name evidence="2" type="ORF">Slati_0245900</name>
</gene>
<reference evidence="2" key="2">
    <citation type="journal article" date="2024" name="Plant">
        <title>Genomic evolution and insights into agronomic trait innovations of Sesamum species.</title>
        <authorList>
            <person name="Miao H."/>
            <person name="Wang L."/>
            <person name="Qu L."/>
            <person name="Liu H."/>
            <person name="Sun Y."/>
            <person name="Le M."/>
            <person name="Wang Q."/>
            <person name="Wei S."/>
            <person name="Zheng Y."/>
            <person name="Lin W."/>
            <person name="Duan Y."/>
            <person name="Cao H."/>
            <person name="Xiong S."/>
            <person name="Wang X."/>
            <person name="Wei L."/>
            <person name="Li C."/>
            <person name="Ma Q."/>
            <person name="Ju M."/>
            <person name="Zhao R."/>
            <person name="Li G."/>
            <person name="Mu C."/>
            <person name="Tian Q."/>
            <person name="Mei H."/>
            <person name="Zhang T."/>
            <person name="Gao T."/>
            <person name="Zhang H."/>
        </authorList>
    </citation>
    <scope>NUCLEOTIDE SEQUENCE</scope>
    <source>
        <strain evidence="2">KEN1</strain>
    </source>
</reference>
<reference evidence="2" key="1">
    <citation type="submission" date="2020-06" db="EMBL/GenBank/DDBJ databases">
        <authorList>
            <person name="Li T."/>
            <person name="Hu X."/>
            <person name="Zhang T."/>
            <person name="Song X."/>
            <person name="Zhang H."/>
            <person name="Dai N."/>
            <person name="Sheng W."/>
            <person name="Hou X."/>
            <person name="Wei L."/>
        </authorList>
    </citation>
    <scope>NUCLEOTIDE SEQUENCE</scope>
    <source>
        <strain evidence="2">KEN1</strain>
        <tissue evidence="2">Leaf</tissue>
    </source>
</reference>
<feature type="domain" description="RNase H type-1" evidence="1">
    <location>
        <begin position="36"/>
        <end position="93"/>
    </location>
</feature>
<evidence type="ECO:0000313" key="2">
    <source>
        <dbReference type="EMBL" id="KAL0463583.1"/>
    </source>
</evidence>
<dbReference type="GO" id="GO:0003676">
    <property type="term" value="F:nucleic acid binding"/>
    <property type="evidence" value="ECO:0007669"/>
    <property type="project" value="InterPro"/>
</dbReference>
<evidence type="ECO:0000259" key="1">
    <source>
        <dbReference type="PROSITE" id="PS50879"/>
    </source>
</evidence>
<dbReference type="GO" id="GO:0004523">
    <property type="term" value="F:RNA-DNA hybrid ribonuclease activity"/>
    <property type="evidence" value="ECO:0007669"/>
    <property type="project" value="InterPro"/>
</dbReference>
<organism evidence="2">
    <name type="scientific">Sesamum latifolium</name>
    <dbReference type="NCBI Taxonomy" id="2727402"/>
    <lineage>
        <taxon>Eukaryota</taxon>
        <taxon>Viridiplantae</taxon>
        <taxon>Streptophyta</taxon>
        <taxon>Embryophyta</taxon>
        <taxon>Tracheophyta</taxon>
        <taxon>Spermatophyta</taxon>
        <taxon>Magnoliopsida</taxon>
        <taxon>eudicotyledons</taxon>
        <taxon>Gunneridae</taxon>
        <taxon>Pentapetalae</taxon>
        <taxon>asterids</taxon>
        <taxon>lamiids</taxon>
        <taxon>Lamiales</taxon>
        <taxon>Pedaliaceae</taxon>
        <taxon>Sesamum</taxon>
    </lineage>
</organism>
<dbReference type="Pfam" id="PF13456">
    <property type="entry name" value="RVT_3"/>
    <property type="match status" value="1"/>
</dbReference>
<accession>A0AAW2YD25</accession>
<dbReference type="EMBL" id="JACGWN010000001">
    <property type="protein sequence ID" value="KAL0463583.1"/>
    <property type="molecule type" value="Genomic_DNA"/>
</dbReference>
<dbReference type="InterPro" id="IPR036397">
    <property type="entry name" value="RNaseH_sf"/>
</dbReference>
<sequence length="93" mass="9961">MSVNWKGDLVIASKLGFVFSKSVASNSKIIMWLRPTVGWWKLNCDGASKENPGRAGAGSIIRDCQGQMVLSFAASLDIQTNASAELFAIVKGL</sequence>
<dbReference type="CDD" id="cd06222">
    <property type="entry name" value="RNase_H_like"/>
    <property type="match status" value="1"/>
</dbReference>
<proteinExistence type="predicted"/>
<dbReference type="PANTHER" id="PTHR47723">
    <property type="entry name" value="OS05G0353850 PROTEIN"/>
    <property type="match status" value="1"/>
</dbReference>
<dbReference type="InterPro" id="IPR053151">
    <property type="entry name" value="RNase_H-like"/>
</dbReference>
<comment type="caution">
    <text evidence="2">The sequence shown here is derived from an EMBL/GenBank/DDBJ whole genome shotgun (WGS) entry which is preliminary data.</text>
</comment>
<dbReference type="SUPFAM" id="SSF53098">
    <property type="entry name" value="Ribonuclease H-like"/>
    <property type="match status" value="1"/>
</dbReference>
<dbReference type="Gene3D" id="3.30.420.10">
    <property type="entry name" value="Ribonuclease H-like superfamily/Ribonuclease H"/>
    <property type="match status" value="1"/>
</dbReference>
<name>A0AAW2YD25_9LAMI</name>
<dbReference type="InterPro" id="IPR012337">
    <property type="entry name" value="RNaseH-like_sf"/>
</dbReference>
<dbReference type="InterPro" id="IPR002156">
    <property type="entry name" value="RNaseH_domain"/>
</dbReference>
<dbReference type="InterPro" id="IPR044730">
    <property type="entry name" value="RNase_H-like_dom_plant"/>
</dbReference>
<dbReference type="AlphaFoldDB" id="A0AAW2YD25"/>